<feature type="non-terminal residue" evidence="6">
    <location>
        <position position="261"/>
    </location>
</feature>
<dbReference type="InterPro" id="IPR051312">
    <property type="entry name" value="Diverse_Substr_Oxidored"/>
</dbReference>
<dbReference type="Gene3D" id="3.30.390.50">
    <property type="entry name" value="CO dehydrogenase flavoprotein, C-terminal domain"/>
    <property type="match status" value="1"/>
</dbReference>
<dbReference type="PANTHER" id="PTHR42659">
    <property type="entry name" value="XANTHINE DEHYDROGENASE SUBUNIT C-RELATED"/>
    <property type="match status" value="1"/>
</dbReference>
<dbReference type="PANTHER" id="PTHR42659:SF2">
    <property type="entry name" value="XANTHINE DEHYDROGENASE SUBUNIT C-RELATED"/>
    <property type="match status" value="1"/>
</dbReference>
<evidence type="ECO:0000256" key="4">
    <source>
        <dbReference type="SAM" id="MobiDB-lite"/>
    </source>
</evidence>
<dbReference type="SUPFAM" id="SSF55447">
    <property type="entry name" value="CO dehydrogenase flavoprotein C-terminal domain-like"/>
    <property type="match status" value="1"/>
</dbReference>
<dbReference type="InterPro" id="IPR002346">
    <property type="entry name" value="Mopterin_DH_FAD-bd"/>
</dbReference>
<protein>
    <recommendedName>
        <fullName evidence="5">FAD-binding PCMH-type domain-containing protein</fullName>
    </recommendedName>
</protein>
<dbReference type="Gene3D" id="3.30.43.10">
    <property type="entry name" value="Uridine Diphospho-n-acetylenolpyruvylglucosamine Reductase, domain 2"/>
    <property type="match status" value="1"/>
</dbReference>
<evidence type="ECO:0000313" key="6">
    <source>
        <dbReference type="EMBL" id="SVC98665.1"/>
    </source>
</evidence>
<reference evidence="6" key="1">
    <citation type="submission" date="2018-05" db="EMBL/GenBank/DDBJ databases">
        <authorList>
            <person name="Lanie J.A."/>
            <person name="Ng W.-L."/>
            <person name="Kazmierczak K.M."/>
            <person name="Andrzejewski T.M."/>
            <person name="Davidsen T.M."/>
            <person name="Wayne K.J."/>
            <person name="Tettelin H."/>
            <person name="Glass J.I."/>
            <person name="Rusch D."/>
            <person name="Podicherti R."/>
            <person name="Tsui H.-C.T."/>
            <person name="Winkler M.E."/>
        </authorList>
    </citation>
    <scope>NUCLEOTIDE SEQUENCE</scope>
</reference>
<dbReference type="InterPro" id="IPR016169">
    <property type="entry name" value="FAD-bd_PCMH_sub2"/>
</dbReference>
<dbReference type="Pfam" id="PF03450">
    <property type="entry name" value="CO_deh_flav_C"/>
    <property type="match status" value="1"/>
</dbReference>
<dbReference type="InterPro" id="IPR005107">
    <property type="entry name" value="CO_DH_flav_C"/>
</dbReference>
<feature type="compositionally biased region" description="Basic and acidic residues" evidence="4">
    <location>
        <begin position="238"/>
        <end position="254"/>
    </location>
</feature>
<evidence type="ECO:0000256" key="2">
    <source>
        <dbReference type="ARBA" id="ARBA00022827"/>
    </source>
</evidence>
<keyword evidence="1" id="KW-0285">Flavoprotein</keyword>
<keyword evidence="3" id="KW-0560">Oxidoreductase</keyword>
<dbReference type="InterPro" id="IPR016167">
    <property type="entry name" value="FAD-bd_PCMH_sub1"/>
</dbReference>
<dbReference type="GO" id="GO:0071949">
    <property type="term" value="F:FAD binding"/>
    <property type="evidence" value="ECO:0007669"/>
    <property type="project" value="InterPro"/>
</dbReference>
<accession>A0A382RND4</accession>
<evidence type="ECO:0000259" key="5">
    <source>
        <dbReference type="PROSITE" id="PS51387"/>
    </source>
</evidence>
<feature type="region of interest" description="Disordered" evidence="4">
    <location>
        <begin position="236"/>
        <end position="261"/>
    </location>
</feature>
<dbReference type="InterPro" id="IPR016166">
    <property type="entry name" value="FAD-bd_PCMH"/>
</dbReference>
<feature type="non-terminal residue" evidence="6">
    <location>
        <position position="1"/>
    </location>
</feature>
<dbReference type="InterPro" id="IPR036318">
    <property type="entry name" value="FAD-bd_PCMH-like_sf"/>
</dbReference>
<evidence type="ECO:0000256" key="3">
    <source>
        <dbReference type="ARBA" id="ARBA00023002"/>
    </source>
</evidence>
<name>A0A382RND4_9ZZZZ</name>
<dbReference type="GO" id="GO:0016491">
    <property type="term" value="F:oxidoreductase activity"/>
    <property type="evidence" value="ECO:0007669"/>
    <property type="project" value="UniProtKB-KW"/>
</dbReference>
<dbReference type="AlphaFoldDB" id="A0A382RND4"/>
<sequence>VKPPPFDYVRPGSLSEALEILSSTGEEGTVLAGGQSLIPAMNFRLARPGVLIDIGGMSELNTVFEEEKQLVIGAGVRQREAELHDLVLRTCRALPLALRHVGHLQNRNRGTVCGSLAHADPAAELPAVALALEAKVTLESVRGRRLVSSEDLFLGAFSTEIEDDEIMVDARFPIDTDPTRVIVDEVAQRSGDFAIAGLILRVDLQGETVVDPRVVAFGVAPTAVRLRTVEAAMSGQRLGDRMGDEVEEAARSDLPEPTDDA</sequence>
<keyword evidence="2" id="KW-0274">FAD</keyword>
<dbReference type="Gene3D" id="3.30.465.10">
    <property type="match status" value="1"/>
</dbReference>
<organism evidence="6">
    <name type="scientific">marine metagenome</name>
    <dbReference type="NCBI Taxonomy" id="408172"/>
    <lineage>
        <taxon>unclassified sequences</taxon>
        <taxon>metagenomes</taxon>
        <taxon>ecological metagenomes</taxon>
    </lineage>
</organism>
<dbReference type="SUPFAM" id="SSF56176">
    <property type="entry name" value="FAD-binding/transporter-associated domain-like"/>
    <property type="match status" value="1"/>
</dbReference>
<dbReference type="InterPro" id="IPR036683">
    <property type="entry name" value="CO_DH_flav_C_dom_sf"/>
</dbReference>
<dbReference type="PROSITE" id="PS51387">
    <property type="entry name" value="FAD_PCMH"/>
    <property type="match status" value="1"/>
</dbReference>
<dbReference type="EMBL" id="UINC01122696">
    <property type="protein sequence ID" value="SVC98665.1"/>
    <property type="molecule type" value="Genomic_DNA"/>
</dbReference>
<proteinExistence type="predicted"/>
<gene>
    <name evidence="6" type="ORF">METZ01_LOCUS351519</name>
</gene>
<feature type="domain" description="FAD-binding PCMH-type" evidence="5">
    <location>
        <begin position="1"/>
        <end position="177"/>
    </location>
</feature>
<evidence type="ECO:0000256" key="1">
    <source>
        <dbReference type="ARBA" id="ARBA00022630"/>
    </source>
</evidence>
<dbReference type="Pfam" id="PF00941">
    <property type="entry name" value="FAD_binding_5"/>
    <property type="match status" value="1"/>
</dbReference>